<dbReference type="SMART" id="SM00513">
    <property type="entry name" value="SAP"/>
    <property type="match status" value="1"/>
</dbReference>
<dbReference type="Pfam" id="PF02037">
    <property type="entry name" value="SAP"/>
    <property type="match status" value="1"/>
</dbReference>
<evidence type="ECO:0000256" key="4">
    <source>
        <dbReference type="ARBA" id="ARBA00012551"/>
    </source>
</evidence>
<dbReference type="Pfam" id="PF02735">
    <property type="entry name" value="Ku"/>
    <property type="match status" value="1"/>
</dbReference>
<dbReference type="GO" id="GO:0042162">
    <property type="term" value="F:telomeric DNA binding"/>
    <property type="evidence" value="ECO:0007669"/>
    <property type="project" value="InterPro"/>
</dbReference>
<dbReference type="GO" id="GO:0003678">
    <property type="term" value="F:DNA helicase activity"/>
    <property type="evidence" value="ECO:0007669"/>
    <property type="project" value="UniProtKB-EC"/>
</dbReference>
<dbReference type="GO" id="GO:0003690">
    <property type="term" value="F:double-stranded DNA binding"/>
    <property type="evidence" value="ECO:0007669"/>
    <property type="project" value="TreeGrafter"/>
</dbReference>
<evidence type="ECO:0000256" key="3">
    <source>
        <dbReference type="ARBA" id="ARBA00005240"/>
    </source>
</evidence>
<dbReference type="Pfam" id="PF03730">
    <property type="entry name" value="Ku_C"/>
    <property type="match status" value="1"/>
</dbReference>
<keyword evidence="15" id="KW-0234">DNA repair</keyword>
<keyword evidence="16" id="KW-0539">Nucleus</keyword>
<dbReference type="GO" id="GO:0000723">
    <property type="term" value="P:telomere maintenance"/>
    <property type="evidence" value="ECO:0007669"/>
    <property type="project" value="InterPro"/>
</dbReference>
<feature type="active site" description="Schiff-base intermediate with DNA; for 5'-deoxyribose-5-phosphate lyase activity" evidence="20">
    <location>
        <position position="26"/>
    </location>
</feature>
<keyword evidence="12" id="KW-0779">Telomere</keyword>
<dbReference type="PANTHER" id="PTHR12604:SF2">
    <property type="entry name" value="X-RAY REPAIR CROSS-COMPLEMENTING PROTEIN 6"/>
    <property type="match status" value="1"/>
</dbReference>
<dbReference type="InterPro" id="IPR006165">
    <property type="entry name" value="Ku70"/>
</dbReference>
<evidence type="ECO:0000256" key="14">
    <source>
        <dbReference type="ARBA" id="ARBA00023172"/>
    </source>
</evidence>
<keyword evidence="6" id="KW-0158">Chromosome</keyword>
<evidence type="ECO:0000256" key="12">
    <source>
        <dbReference type="ARBA" id="ARBA00022895"/>
    </source>
</evidence>
<evidence type="ECO:0000256" key="10">
    <source>
        <dbReference type="ARBA" id="ARBA00022806"/>
    </source>
</evidence>
<feature type="domain" description="SAP" evidence="22">
    <location>
        <begin position="606"/>
        <end position="640"/>
    </location>
</feature>
<dbReference type="SUPFAM" id="SSF100939">
    <property type="entry name" value="SPOC domain-like"/>
    <property type="match status" value="1"/>
</dbReference>
<dbReference type="SMART" id="SM00559">
    <property type="entry name" value="Ku78"/>
    <property type="match status" value="1"/>
</dbReference>
<dbReference type="GO" id="GO:0016787">
    <property type="term" value="F:hydrolase activity"/>
    <property type="evidence" value="ECO:0007669"/>
    <property type="project" value="UniProtKB-KW"/>
</dbReference>
<comment type="function">
    <text evidence="17">Single-stranded DNA-dependent ATP-dependent helicase. Involved in non-homologous end joining (NHEJ) DNA double strand break repair. DNA-binding is sequence-independent but has a high affinity to nicks in double-stranded DNA and to the ends of duplex DNA. Binds to naturally occurring chromosomal ends, and therefore provides chromosomal end protection. Required also for telomere recombination to repair telomeric ends in the absence of telomerase. KU70, of the KU70/KU80 heterodimer, binds to the stem loop of TLC1, the RNA component of telomerase. Involved in telomere maintenance. Interacts with telomeric repeats and subtelomeric sequences thereby controlling telomere length and protecting against subtelomeric rearrangement. Maintains telomeric chromatin, which is involved in silencing the expression of genes located at the telomere. Required for mating-type switching.</text>
</comment>
<dbReference type="InterPro" id="IPR005160">
    <property type="entry name" value="Ku_C"/>
</dbReference>
<dbReference type="Gene3D" id="4.10.970.10">
    <property type="entry name" value="Ku70, bridge and pillars"/>
    <property type="match status" value="1"/>
</dbReference>
<dbReference type="FunFam" id="3.40.50.410:FF:000071">
    <property type="entry name" value="ATP-dependent DNA helicase II subunit 1"/>
    <property type="match status" value="1"/>
</dbReference>
<evidence type="ECO:0000256" key="1">
    <source>
        <dbReference type="ARBA" id="ARBA00004123"/>
    </source>
</evidence>
<feature type="region of interest" description="Disordered" evidence="21">
    <location>
        <begin position="564"/>
        <end position="594"/>
    </location>
</feature>
<dbReference type="Gene3D" id="1.10.1600.10">
    <property type="match status" value="1"/>
</dbReference>
<evidence type="ECO:0000256" key="21">
    <source>
        <dbReference type="SAM" id="MobiDB-lite"/>
    </source>
</evidence>
<comment type="similarity">
    <text evidence="3">Belongs to the ku70 family.</text>
</comment>
<evidence type="ECO:0000256" key="9">
    <source>
        <dbReference type="ARBA" id="ARBA00022801"/>
    </source>
</evidence>
<reference evidence="23" key="2">
    <citation type="submission" date="2023-05" db="EMBL/GenBank/DDBJ databases">
        <authorList>
            <consortium name="Lawrence Berkeley National Laboratory"/>
            <person name="Steindorff A."/>
            <person name="Hensen N."/>
            <person name="Bonometti L."/>
            <person name="Westerberg I."/>
            <person name="Brannstrom I.O."/>
            <person name="Guillou S."/>
            <person name="Cros-Aarteil S."/>
            <person name="Calhoun S."/>
            <person name="Haridas S."/>
            <person name="Kuo A."/>
            <person name="Mondo S."/>
            <person name="Pangilinan J."/>
            <person name="Riley R."/>
            <person name="Labutti K."/>
            <person name="Andreopoulos B."/>
            <person name="Lipzen A."/>
            <person name="Chen C."/>
            <person name="Yanf M."/>
            <person name="Daum C."/>
            <person name="Ng V."/>
            <person name="Clum A."/>
            <person name="Ohm R."/>
            <person name="Martin F."/>
            <person name="Silar P."/>
            <person name="Natvig D."/>
            <person name="Lalanne C."/>
            <person name="Gautier V."/>
            <person name="Ament-Velasquez S.L."/>
            <person name="Kruys A."/>
            <person name="Hutchinson M.I."/>
            <person name="Powell A.J."/>
            <person name="Barry K."/>
            <person name="Miller A.N."/>
            <person name="Grigoriev I.V."/>
            <person name="Debuchy R."/>
            <person name="Gladieux P."/>
            <person name="Thoren M.H."/>
            <person name="Johannesson H."/>
        </authorList>
    </citation>
    <scope>NUCLEOTIDE SEQUENCE</scope>
    <source>
        <strain evidence="23">CBS 359.72</strain>
    </source>
</reference>
<dbReference type="NCBIfam" id="TIGR00578">
    <property type="entry name" value="ku70"/>
    <property type="match status" value="1"/>
</dbReference>
<evidence type="ECO:0000256" key="8">
    <source>
        <dbReference type="ARBA" id="ARBA00022763"/>
    </source>
</evidence>
<keyword evidence="11" id="KW-0067">ATP-binding</keyword>
<keyword evidence="24" id="KW-1185">Reference proteome</keyword>
<dbReference type="InterPro" id="IPR036465">
    <property type="entry name" value="vWFA_dom_sf"/>
</dbReference>
<dbReference type="Pfam" id="PF03731">
    <property type="entry name" value="Ku_N"/>
    <property type="match status" value="1"/>
</dbReference>
<dbReference type="GO" id="GO:0006310">
    <property type="term" value="P:DNA recombination"/>
    <property type="evidence" value="ECO:0007669"/>
    <property type="project" value="UniProtKB-KW"/>
</dbReference>
<dbReference type="InterPro" id="IPR027388">
    <property type="entry name" value="Ku70_bridge/pillars_dom_sf"/>
</dbReference>
<evidence type="ECO:0000256" key="5">
    <source>
        <dbReference type="ARBA" id="ARBA00021796"/>
    </source>
</evidence>
<dbReference type="EMBL" id="MU857605">
    <property type="protein sequence ID" value="KAK4251503.1"/>
    <property type="molecule type" value="Genomic_DNA"/>
</dbReference>
<dbReference type="SUPFAM" id="SSF53300">
    <property type="entry name" value="vWA-like"/>
    <property type="match status" value="1"/>
</dbReference>
<dbReference type="Gene3D" id="1.10.720.30">
    <property type="entry name" value="SAP domain"/>
    <property type="match status" value="1"/>
</dbReference>
<dbReference type="InterPro" id="IPR016194">
    <property type="entry name" value="SPOC-like_C_dom_sf"/>
</dbReference>
<comment type="subcellular location">
    <subcellularLocation>
        <location evidence="2">Chromosome</location>
        <location evidence="2">Telomere</location>
    </subcellularLocation>
    <subcellularLocation>
        <location evidence="1">Nucleus</location>
    </subcellularLocation>
</comment>
<dbReference type="GO" id="GO:0005524">
    <property type="term" value="F:ATP binding"/>
    <property type="evidence" value="ECO:0007669"/>
    <property type="project" value="UniProtKB-KW"/>
</dbReference>
<keyword evidence="10" id="KW-0347">Helicase</keyword>
<evidence type="ECO:0000256" key="11">
    <source>
        <dbReference type="ARBA" id="ARBA00022840"/>
    </source>
</evidence>
<dbReference type="SUPFAM" id="SSF68906">
    <property type="entry name" value="SAP domain"/>
    <property type="match status" value="1"/>
</dbReference>
<keyword evidence="13" id="KW-0238">DNA-binding</keyword>
<dbReference type="FunFam" id="1.10.1600.10:FF:000004">
    <property type="entry name" value="ATP-dependent DNA helicase II subunit 1"/>
    <property type="match status" value="1"/>
</dbReference>
<evidence type="ECO:0000313" key="24">
    <source>
        <dbReference type="Proteomes" id="UP001303647"/>
    </source>
</evidence>
<evidence type="ECO:0000313" key="23">
    <source>
        <dbReference type="EMBL" id="KAK4251503.1"/>
    </source>
</evidence>
<dbReference type="CDD" id="cd00788">
    <property type="entry name" value="KU70"/>
    <property type="match status" value="1"/>
</dbReference>
<evidence type="ECO:0000256" key="15">
    <source>
        <dbReference type="ARBA" id="ARBA00023204"/>
    </source>
</evidence>
<evidence type="ECO:0000256" key="7">
    <source>
        <dbReference type="ARBA" id="ARBA00022741"/>
    </source>
</evidence>
<evidence type="ECO:0000256" key="13">
    <source>
        <dbReference type="ARBA" id="ARBA00023125"/>
    </source>
</evidence>
<keyword evidence="9" id="KW-0378">Hydrolase</keyword>
<organism evidence="23 24">
    <name type="scientific">Corynascus novoguineensis</name>
    <dbReference type="NCBI Taxonomy" id="1126955"/>
    <lineage>
        <taxon>Eukaryota</taxon>
        <taxon>Fungi</taxon>
        <taxon>Dikarya</taxon>
        <taxon>Ascomycota</taxon>
        <taxon>Pezizomycotina</taxon>
        <taxon>Sordariomycetes</taxon>
        <taxon>Sordariomycetidae</taxon>
        <taxon>Sordariales</taxon>
        <taxon>Chaetomiaceae</taxon>
        <taxon>Corynascus</taxon>
    </lineage>
</organism>
<dbReference type="PANTHER" id="PTHR12604">
    <property type="entry name" value="KU AUTOANTIGEN DNA HELICASE"/>
    <property type="match status" value="1"/>
</dbReference>
<keyword evidence="8" id="KW-0227">DNA damage</keyword>
<sequence>MAWGDDDDKRPDMDEGEEELDEADYKTQKDAVLFAIDVSPSMLQQPAATESKKADKDSAIAAALKCAYQFMQQRIIAQPKDMMGILLFGTEKSRFRDETGGRSGSGYPHCYLFTHLDVPTAEDVKSLRALVEEGEDPDEVLVPAKEPASMANVLFCANQVFTTNAANFGSRRLFIITDNDSPHGKDKAANSSAAVRAKDLYDLGVVIELFPISHGGQTFDMSKFYDDIVYRDLAAEADSPEGVKTSKSGDGISLLNSLISNINSKQAPKRAYFSNLHFELAPNLTISVKGYLPLHRQQPARTCYVWLGGEQAQLAQSETIKVDSTTRTVDKSEVKKAYKFGGEYIHFKPEEAASLKNFGGKVLRLIGFKPRSLLPMWASVKKSTFIFPSEEQYVGSTRVFSALWQKLLEADKVGIAWFVARENANPVMVAIIPSRAMDDESSETPYLPAGLWLYPLPFADDVRTVDLAMPPRTPDELTDKMRTIVQNLHLPKAMYNPLKYPNPSLQWHYKVLQAMALDEDTPEKLDDATIPKYRQIDKRVGGYLAEWKELLAEKASAVMKSRALKREAEDDQGEGVSKRTKAAPKRADKGQLSNAQLKAALEQDTLKKMTVAELKDVLASKGISAVGKKAELLERLEQWIEETM</sequence>
<accession>A0AAN7CZZ2</accession>
<dbReference type="PIRSF" id="PIRSF003033">
    <property type="entry name" value="Ku70"/>
    <property type="match status" value="1"/>
</dbReference>
<dbReference type="CDD" id="cd01458">
    <property type="entry name" value="vWA_ku"/>
    <property type="match status" value="1"/>
</dbReference>
<evidence type="ECO:0000256" key="19">
    <source>
        <dbReference type="ARBA" id="ARBA00047995"/>
    </source>
</evidence>
<feature type="region of interest" description="Disordered" evidence="21">
    <location>
        <begin position="1"/>
        <end position="26"/>
    </location>
</feature>
<dbReference type="InterPro" id="IPR005161">
    <property type="entry name" value="Ku_N"/>
</dbReference>
<evidence type="ECO:0000256" key="17">
    <source>
        <dbReference type="ARBA" id="ARBA00024890"/>
    </source>
</evidence>
<keyword evidence="7" id="KW-0547">Nucleotide-binding</keyword>
<dbReference type="PROSITE" id="PS50800">
    <property type="entry name" value="SAP"/>
    <property type="match status" value="1"/>
</dbReference>
<keyword evidence="14" id="KW-0233">DNA recombination</keyword>
<evidence type="ECO:0000259" key="22">
    <source>
        <dbReference type="PROSITE" id="PS50800"/>
    </source>
</evidence>
<reference evidence="23" key="1">
    <citation type="journal article" date="2023" name="Mol. Phylogenet. Evol.">
        <title>Genome-scale phylogeny and comparative genomics of the fungal order Sordariales.</title>
        <authorList>
            <person name="Hensen N."/>
            <person name="Bonometti L."/>
            <person name="Westerberg I."/>
            <person name="Brannstrom I.O."/>
            <person name="Guillou S."/>
            <person name="Cros-Aarteil S."/>
            <person name="Calhoun S."/>
            <person name="Haridas S."/>
            <person name="Kuo A."/>
            <person name="Mondo S."/>
            <person name="Pangilinan J."/>
            <person name="Riley R."/>
            <person name="LaButti K."/>
            <person name="Andreopoulos B."/>
            <person name="Lipzen A."/>
            <person name="Chen C."/>
            <person name="Yan M."/>
            <person name="Daum C."/>
            <person name="Ng V."/>
            <person name="Clum A."/>
            <person name="Steindorff A."/>
            <person name="Ohm R.A."/>
            <person name="Martin F."/>
            <person name="Silar P."/>
            <person name="Natvig D.O."/>
            <person name="Lalanne C."/>
            <person name="Gautier V."/>
            <person name="Ament-Velasquez S.L."/>
            <person name="Kruys A."/>
            <person name="Hutchinson M.I."/>
            <person name="Powell A.J."/>
            <person name="Barry K."/>
            <person name="Miller A.N."/>
            <person name="Grigoriev I.V."/>
            <person name="Debuchy R."/>
            <person name="Gladieux P."/>
            <person name="Hiltunen Thoren M."/>
            <person name="Johannesson H."/>
        </authorList>
    </citation>
    <scope>NUCLEOTIDE SEQUENCE</scope>
    <source>
        <strain evidence="23">CBS 359.72</strain>
    </source>
</reference>
<evidence type="ECO:0000256" key="18">
    <source>
        <dbReference type="ARBA" id="ARBA00031811"/>
    </source>
</evidence>
<proteinExistence type="inferred from homology"/>
<dbReference type="Gene3D" id="3.40.50.410">
    <property type="entry name" value="von Willebrand factor, type A domain"/>
    <property type="match status" value="1"/>
</dbReference>
<name>A0AAN7CZZ2_9PEZI</name>
<dbReference type="InterPro" id="IPR006164">
    <property type="entry name" value="DNA_bd_Ku70/Ku80"/>
</dbReference>
<dbReference type="GO" id="GO:0003684">
    <property type="term" value="F:damaged DNA binding"/>
    <property type="evidence" value="ECO:0007669"/>
    <property type="project" value="InterPro"/>
</dbReference>
<dbReference type="InterPro" id="IPR036361">
    <property type="entry name" value="SAP_dom_sf"/>
</dbReference>
<comment type="caution">
    <text evidence="23">The sequence shown here is derived from an EMBL/GenBank/DDBJ whole genome shotgun (WGS) entry which is preliminary data.</text>
</comment>
<dbReference type="Proteomes" id="UP001303647">
    <property type="component" value="Unassembled WGS sequence"/>
</dbReference>
<dbReference type="GO" id="GO:0000781">
    <property type="term" value="C:chromosome, telomeric region"/>
    <property type="evidence" value="ECO:0007669"/>
    <property type="project" value="UniProtKB-SubCell"/>
</dbReference>
<dbReference type="FunFam" id="2.40.290.10:FF:000001">
    <property type="entry name" value="X-ray repair cross complementing 6"/>
    <property type="match status" value="1"/>
</dbReference>
<dbReference type="Gene3D" id="2.40.290.10">
    <property type="match status" value="1"/>
</dbReference>
<dbReference type="GO" id="GO:0006303">
    <property type="term" value="P:double-strand break repair via nonhomologous end joining"/>
    <property type="evidence" value="ECO:0007669"/>
    <property type="project" value="InterPro"/>
</dbReference>
<dbReference type="AlphaFoldDB" id="A0AAN7CZZ2"/>
<evidence type="ECO:0000256" key="20">
    <source>
        <dbReference type="PIRSR" id="PIRSR003033-1"/>
    </source>
</evidence>
<comment type="catalytic activity">
    <reaction evidence="19">
        <text>ATP + H2O = ADP + phosphate + H(+)</text>
        <dbReference type="Rhea" id="RHEA:13065"/>
        <dbReference type="ChEBI" id="CHEBI:15377"/>
        <dbReference type="ChEBI" id="CHEBI:15378"/>
        <dbReference type="ChEBI" id="CHEBI:30616"/>
        <dbReference type="ChEBI" id="CHEBI:43474"/>
        <dbReference type="ChEBI" id="CHEBI:456216"/>
        <dbReference type="EC" id="3.6.4.12"/>
    </reaction>
</comment>
<protein>
    <recommendedName>
        <fullName evidence="5">ATP-dependent DNA helicase II subunit 1</fullName>
        <ecNumber evidence="4">3.6.4.12</ecNumber>
    </recommendedName>
    <alternativeName>
        <fullName evidence="18">ATP-dependent DNA helicase II subunit Ku70</fullName>
    </alternativeName>
</protein>
<gene>
    <name evidence="23" type="ORF">C7999DRAFT_27919</name>
</gene>
<evidence type="ECO:0000256" key="6">
    <source>
        <dbReference type="ARBA" id="ARBA00022454"/>
    </source>
</evidence>
<dbReference type="GO" id="GO:0043564">
    <property type="term" value="C:Ku70:Ku80 complex"/>
    <property type="evidence" value="ECO:0007669"/>
    <property type="project" value="InterPro"/>
</dbReference>
<evidence type="ECO:0000256" key="2">
    <source>
        <dbReference type="ARBA" id="ARBA00004574"/>
    </source>
</evidence>
<dbReference type="InterPro" id="IPR047087">
    <property type="entry name" value="KU70_core_dom"/>
</dbReference>
<dbReference type="EC" id="3.6.4.12" evidence="4"/>
<dbReference type="InterPro" id="IPR003034">
    <property type="entry name" value="SAP_dom"/>
</dbReference>
<evidence type="ECO:0000256" key="16">
    <source>
        <dbReference type="ARBA" id="ARBA00023242"/>
    </source>
</evidence>